<gene>
    <name evidence="2" type="ORF">BJ970_004353</name>
</gene>
<evidence type="ECO:0000256" key="1">
    <source>
        <dbReference type="SAM" id="MobiDB-lite"/>
    </source>
</evidence>
<evidence type="ECO:0000313" key="2">
    <source>
        <dbReference type="EMBL" id="MBB5156819.1"/>
    </source>
</evidence>
<protein>
    <submittedName>
        <fullName evidence="2">Uncharacterized protein</fullName>
    </submittedName>
</protein>
<feature type="region of interest" description="Disordered" evidence="1">
    <location>
        <begin position="1"/>
        <end position="30"/>
    </location>
</feature>
<dbReference type="Proteomes" id="UP000584374">
    <property type="component" value="Unassembled WGS sequence"/>
</dbReference>
<dbReference type="AlphaFoldDB" id="A0A840QE23"/>
<dbReference type="EMBL" id="JACHIW010000001">
    <property type="protein sequence ID" value="MBB5156819.1"/>
    <property type="molecule type" value="Genomic_DNA"/>
</dbReference>
<feature type="compositionally biased region" description="Polar residues" evidence="1">
    <location>
        <begin position="131"/>
        <end position="148"/>
    </location>
</feature>
<accession>A0A840QE23</accession>
<dbReference type="RefSeq" id="WP_184727884.1">
    <property type="nucleotide sequence ID" value="NZ_JACHIW010000001.1"/>
</dbReference>
<reference evidence="2 3" key="1">
    <citation type="submission" date="2020-08" db="EMBL/GenBank/DDBJ databases">
        <title>Sequencing the genomes of 1000 actinobacteria strains.</title>
        <authorList>
            <person name="Klenk H.-P."/>
        </authorList>
    </citation>
    <scope>NUCLEOTIDE SEQUENCE [LARGE SCALE GENOMIC DNA]</scope>
    <source>
        <strain evidence="2 3">DSM 45584</strain>
    </source>
</reference>
<comment type="caution">
    <text evidence="2">The sequence shown here is derived from an EMBL/GenBank/DDBJ whole genome shotgun (WGS) entry which is preliminary data.</text>
</comment>
<proteinExistence type="predicted"/>
<feature type="region of interest" description="Disordered" evidence="1">
    <location>
        <begin position="101"/>
        <end position="180"/>
    </location>
</feature>
<name>A0A840QE23_9PSEU</name>
<sequence>MPRKNNNADKPTTPRTLQALPATSPAAPVRTDAEDKVWAVLYAHPNSTTAELAEAAKVGRSTAGKILAAWDKDGTVTRISGIAEGGRRAADRWTVNDPADTAIPEAETVDEPSNADEASTTADVPDEQGADTATTKEIPTEDTVSSMDCSPIEPVPDLPTHPDTGANNSSGKPPLAKAGRLGKGELRGMVEDFLTEHAGEQFSPNAIGKALNRSAGAVNNICGSSEAGERSEPGCESSEEDLVEVLAALEAEGRVVRVDSGDLTRWRVVQGRKARLAKGALHGLVEDFLTENPGEHGPAAISKALGRSSGAVANALERLTGRGAAVRTCDQPRRYSAVREA</sequence>
<evidence type="ECO:0000313" key="3">
    <source>
        <dbReference type="Proteomes" id="UP000584374"/>
    </source>
</evidence>
<organism evidence="2 3">
    <name type="scientific">Saccharopolyspora phatthalungensis</name>
    <dbReference type="NCBI Taxonomy" id="664693"/>
    <lineage>
        <taxon>Bacteria</taxon>
        <taxon>Bacillati</taxon>
        <taxon>Actinomycetota</taxon>
        <taxon>Actinomycetes</taxon>
        <taxon>Pseudonocardiales</taxon>
        <taxon>Pseudonocardiaceae</taxon>
        <taxon>Saccharopolyspora</taxon>
    </lineage>
</organism>
<keyword evidence="3" id="KW-1185">Reference proteome</keyword>
<feature type="compositionally biased region" description="Polar residues" evidence="1">
    <location>
        <begin position="1"/>
        <end position="16"/>
    </location>
</feature>